<dbReference type="SUPFAM" id="SSF48452">
    <property type="entry name" value="TPR-like"/>
    <property type="match status" value="1"/>
</dbReference>
<organism evidence="6 7">
    <name type="scientific">Arcicella gelida</name>
    <dbReference type="NCBI Taxonomy" id="2984195"/>
    <lineage>
        <taxon>Bacteria</taxon>
        <taxon>Pseudomonadati</taxon>
        <taxon>Bacteroidota</taxon>
        <taxon>Cytophagia</taxon>
        <taxon>Cytophagales</taxon>
        <taxon>Flectobacillaceae</taxon>
        <taxon>Arcicella</taxon>
    </lineage>
</organism>
<evidence type="ECO:0000256" key="2">
    <source>
        <dbReference type="ARBA" id="ARBA00023136"/>
    </source>
</evidence>
<dbReference type="Proteomes" id="UP001303899">
    <property type="component" value="Unassembled WGS sequence"/>
</dbReference>
<name>A0ABU5S8C9_9BACT</name>
<dbReference type="InterPro" id="IPR006664">
    <property type="entry name" value="OMP_bac"/>
</dbReference>
<keyword evidence="7" id="KW-1185">Reference proteome</keyword>
<dbReference type="Pfam" id="PF07676">
    <property type="entry name" value="PD40"/>
    <property type="match status" value="2"/>
</dbReference>
<evidence type="ECO:0000256" key="3">
    <source>
        <dbReference type="ARBA" id="ARBA00023237"/>
    </source>
</evidence>
<dbReference type="SUPFAM" id="SSF103088">
    <property type="entry name" value="OmpA-like"/>
    <property type="match status" value="1"/>
</dbReference>
<reference evidence="6 7" key="1">
    <citation type="submission" date="2023-12" db="EMBL/GenBank/DDBJ databases">
        <title>Novel species of the genus Arcicella isolated from rivers.</title>
        <authorList>
            <person name="Lu H."/>
        </authorList>
    </citation>
    <scope>NUCLEOTIDE SEQUENCE [LARGE SCALE GENOMIC DNA]</scope>
    <source>
        <strain evidence="6 7">DC2W</strain>
    </source>
</reference>
<accession>A0ABU5S8C9</accession>
<evidence type="ECO:0000259" key="5">
    <source>
        <dbReference type="PROSITE" id="PS51123"/>
    </source>
</evidence>
<dbReference type="InterPro" id="IPR011659">
    <property type="entry name" value="WD40"/>
</dbReference>
<keyword evidence="2 4" id="KW-0472">Membrane</keyword>
<comment type="caution">
    <text evidence="6">The sequence shown here is derived from an EMBL/GenBank/DDBJ whole genome shotgun (WGS) entry which is preliminary data.</text>
</comment>
<evidence type="ECO:0000256" key="4">
    <source>
        <dbReference type="PROSITE-ProRule" id="PRU00473"/>
    </source>
</evidence>
<dbReference type="PANTHER" id="PTHR30329">
    <property type="entry name" value="STATOR ELEMENT OF FLAGELLAR MOTOR COMPLEX"/>
    <property type="match status" value="1"/>
</dbReference>
<dbReference type="InterPro" id="IPR036737">
    <property type="entry name" value="OmpA-like_sf"/>
</dbReference>
<dbReference type="SUPFAM" id="SSF49464">
    <property type="entry name" value="Carboxypeptidase regulatory domain-like"/>
    <property type="match status" value="1"/>
</dbReference>
<dbReference type="Pfam" id="PF13620">
    <property type="entry name" value="CarboxypepD_reg"/>
    <property type="match status" value="1"/>
</dbReference>
<evidence type="ECO:0000256" key="1">
    <source>
        <dbReference type="ARBA" id="ARBA00004442"/>
    </source>
</evidence>
<dbReference type="InterPro" id="IPR011042">
    <property type="entry name" value="6-blade_b-propeller_TolB-like"/>
</dbReference>
<dbReference type="PANTHER" id="PTHR30329:SF21">
    <property type="entry name" value="LIPOPROTEIN YIAD-RELATED"/>
    <property type="match status" value="1"/>
</dbReference>
<dbReference type="InterPro" id="IPR050330">
    <property type="entry name" value="Bact_OuterMem_StrucFunc"/>
</dbReference>
<dbReference type="EMBL" id="JAYGIL010000024">
    <property type="protein sequence ID" value="MEA5404732.1"/>
    <property type="molecule type" value="Genomic_DNA"/>
</dbReference>
<dbReference type="CDD" id="cd07185">
    <property type="entry name" value="OmpA_C-like"/>
    <property type="match status" value="1"/>
</dbReference>
<dbReference type="Gene3D" id="3.30.1330.60">
    <property type="entry name" value="OmpA-like domain"/>
    <property type="match status" value="1"/>
</dbReference>
<evidence type="ECO:0000313" key="6">
    <source>
        <dbReference type="EMBL" id="MEA5404732.1"/>
    </source>
</evidence>
<protein>
    <submittedName>
        <fullName evidence="6">OmpA family protein</fullName>
    </submittedName>
</protein>
<dbReference type="Gene3D" id="1.25.40.10">
    <property type="entry name" value="Tetratricopeptide repeat domain"/>
    <property type="match status" value="1"/>
</dbReference>
<dbReference type="InterPro" id="IPR006665">
    <property type="entry name" value="OmpA-like"/>
</dbReference>
<gene>
    <name evidence="6" type="ORF">VB776_17490</name>
</gene>
<proteinExistence type="predicted"/>
<dbReference type="PROSITE" id="PS51123">
    <property type="entry name" value="OMPA_2"/>
    <property type="match status" value="1"/>
</dbReference>
<dbReference type="Gene3D" id="2.60.40.1120">
    <property type="entry name" value="Carboxypeptidase-like, regulatory domain"/>
    <property type="match status" value="1"/>
</dbReference>
<dbReference type="Pfam" id="PF00691">
    <property type="entry name" value="OmpA"/>
    <property type="match status" value="1"/>
</dbReference>
<dbReference type="Gene3D" id="2.120.10.30">
    <property type="entry name" value="TolB, C-terminal domain"/>
    <property type="match status" value="1"/>
</dbReference>
<dbReference type="InterPro" id="IPR008969">
    <property type="entry name" value="CarboxyPept-like_regulatory"/>
</dbReference>
<evidence type="ECO:0000313" key="7">
    <source>
        <dbReference type="Proteomes" id="UP001303899"/>
    </source>
</evidence>
<dbReference type="RefSeq" id="WP_323698169.1">
    <property type="nucleotide sequence ID" value="NZ_JAYGIL010000024.1"/>
</dbReference>
<comment type="subcellular location">
    <subcellularLocation>
        <location evidence="1">Cell outer membrane</location>
    </subcellularLocation>
</comment>
<sequence length="753" mass="85797">MNNKILKIRLLLFVFFFCTFGNLYAQSKLKEANYQFEKLSYLEAIRQYEDFLKENKDPKVKLEVLKKLAFSYRKIQDTRNAERVFSNLIKDFPDVESEQYLYYAQALASNQKYRESQKYYSLYGEKQKADLRGKRFTVSYMDMSHFYRDSSSYKVEYLAINSRQADFSPMYYNGGLVFSSARDEAGIIKRVFGWNQTPFLNLYFVPDTALLSPKMGLQSAAALGGMSASNNETLVQESPLSKIEDFSRILNTKYHEGPVSFFKDGKKVIFTRNNYNKGRARESKDGTNRLKLYSANLNKESWSNVKELPFNNDEFSCGHPALNVDNTKLYFVSDMPGGFGGTDIYVVEYNDGKWGKPVNAGREINTEGNEMFPFVDENNNLYFASDGHEGLGGLDIFFVEYKNGKFSENVVNVGAPLNSEKDDFGLITDGGRNSGYFSSNRKKGIHDDNIYSFRKECHPLNIVVYDALTKLPLADVDIRSVINGENQELKITNSVGLISICLQSLSEYEFKAIKEGYLMNAITFSTRSNTAQNTTLAIYLEKSNTSILKGIVKSEVNQKPIAGVQVTLENQKDKTKQTVITGEDGGYEFEVKPDTENKLIAEKDDYATNNEVIKSTENNASPLQNVQKMYAKGDVIRLKNIYYDRDKFFIRTDAAHELEKTILPILQKYPTMKVEIRSHTDSRSSASYNLELSQKRAKAVVDFLVENGIDTSRLMARGYGETEPINECVDGVSCSEEQHQENRRTEFKILSVK</sequence>
<dbReference type="PRINTS" id="PR01021">
    <property type="entry name" value="OMPADOMAIN"/>
</dbReference>
<dbReference type="SUPFAM" id="SSF82171">
    <property type="entry name" value="DPP6 N-terminal domain-like"/>
    <property type="match status" value="1"/>
</dbReference>
<feature type="domain" description="OmpA-like" evidence="5">
    <location>
        <begin position="630"/>
        <end position="753"/>
    </location>
</feature>
<keyword evidence="3" id="KW-0998">Cell outer membrane</keyword>
<dbReference type="InterPro" id="IPR011990">
    <property type="entry name" value="TPR-like_helical_dom_sf"/>
</dbReference>